<dbReference type="Gene3D" id="1.10.510.10">
    <property type="entry name" value="Transferase(Phosphotransferase) domain 1"/>
    <property type="match status" value="1"/>
</dbReference>
<dbReference type="GO" id="GO:0005524">
    <property type="term" value="F:ATP binding"/>
    <property type="evidence" value="ECO:0007669"/>
    <property type="project" value="InterPro"/>
</dbReference>
<dbReference type="InterPro" id="IPR052201">
    <property type="entry name" value="LRR-containing_regulator"/>
</dbReference>
<evidence type="ECO:0000313" key="5">
    <source>
        <dbReference type="Proteomes" id="UP000266673"/>
    </source>
</evidence>
<sequence>MLIFENVNGGTLRSYIHENSQHLSWNDMIKFSLQIANAVRYLHAKGIVNLGLHSENIFVHNKNIKLADYGLSNRLKGQAVKYQYLGFYKKFDVYNVGKLMQEMYNNIPFAENVVGPIDKYVKLYEDCLQNEPNGRPEIQFITSNLKSLIVDCNQNINSHDLEIIHPKNSFIIHDSMMYNSISLQESPMHIDKTFNIDFNYTLESPADLNKRLEIESYNTSFLNNHGIILDRPYSIELSSQNDENFSVYQDNTNVYVNSFENTTLSPLNLPYTINSTISTQKYNNLENMRKEAHESFKQGKFLKALELYEEITKNRQHSAEDQKSTSTWDLSYNRCGLKNLNELIKAICRNTTLTSLNLEYNDLGSEGGKVLANALCMNNTLTSLNLRSNDLGSEGGKALANALCKNATLTSLELGENDLESEGGIALANALCKNTTLTSLNLSENELGSEGGKALADALCKNTTLTSLDLWKDILGSEGGKALANALCKNTALISLNLSDNRLGSEEGKALADALCKNNALTSLDLCYNDLESEGGKVLANALCKNTTLTSLKLYGNKLGSEGGKALADALCKNSTLTSLELNFNNLGSEGGKALADALCKNTTLTYLTLYSNNFGSEVAKTLKMHYVRTLF</sequence>
<dbReference type="PANTHER" id="PTHR24111">
    <property type="entry name" value="LEUCINE-RICH REPEAT-CONTAINING PROTEIN 34"/>
    <property type="match status" value="1"/>
</dbReference>
<name>A0A397VXR7_9GLOM</name>
<dbReference type="InterPro" id="IPR001611">
    <property type="entry name" value="Leu-rich_rpt"/>
</dbReference>
<keyword evidence="1" id="KW-0433">Leucine-rich repeat</keyword>
<dbReference type="OrthoDB" id="272549at2759"/>
<dbReference type="InterPro" id="IPR032675">
    <property type="entry name" value="LRR_dom_sf"/>
</dbReference>
<dbReference type="Gene3D" id="3.80.10.10">
    <property type="entry name" value="Ribonuclease Inhibitor"/>
    <property type="match status" value="3"/>
</dbReference>
<accession>A0A397VXR7</accession>
<dbReference type="InterPro" id="IPR001245">
    <property type="entry name" value="Ser-Thr/Tyr_kinase_cat_dom"/>
</dbReference>
<evidence type="ECO:0000256" key="1">
    <source>
        <dbReference type="ARBA" id="ARBA00022614"/>
    </source>
</evidence>
<proteinExistence type="predicted"/>
<reference evidence="4 5" key="1">
    <citation type="submission" date="2018-06" db="EMBL/GenBank/DDBJ databases">
        <title>Comparative genomics reveals the genomic features of Rhizophagus irregularis, R. cerebriforme, R. diaphanum and Gigaspora rosea, and their symbiotic lifestyle signature.</title>
        <authorList>
            <person name="Morin E."/>
            <person name="San Clemente H."/>
            <person name="Chen E.C.H."/>
            <person name="De La Providencia I."/>
            <person name="Hainaut M."/>
            <person name="Kuo A."/>
            <person name="Kohler A."/>
            <person name="Murat C."/>
            <person name="Tang N."/>
            <person name="Roy S."/>
            <person name="Loubradou J."/>
            <person name="Henrissat B."/>
            <person name="Grigoriev I.V."/>
            <person name="Corradi N."/>
            <person name="Roux C."/>
            <person name="Martin F.M."/>
        </authorList>
    </citation>
    <scope>NUCLEOTIDE SEQUENCE [LARGE SCALE GENOMIC DNA]</scope>
    <source>
        <strain evidence="4 5">DAOM 194757</strain>
    </source>
</reference>
<gene>
    <name evidence="4" type="ORF">C2G38_7713</name>
</gene>
<organism evidence="4 5">
    <name type="scientific">Gigaspora rosea</name>
    <dbReference type="NCBI Taxonomy" id="44941"/>
    <lineage>
        <taxon>Eukaryota</taxon>
        <taxon>Fungi</taxon>
        <taxon>Fungi incertae sedis</taxon>
        <taxon>Mucoromycota</taxon>
        <taxon>Glomeromycotina</taxon>
        <taxon>Glomeromycetes</taxon>
        <taxon>Diversisporales</taxon>
        <taxon>Gigasporaceae</taxon>
        <taxon>Gigaspora</taxon>
    </lineage>
</organism>
<evidence type="ECO:0000256" key="2">
    <source>
        <dbReference type="ARBA" id="ARBA00022737"/>
    </source>
</evidence>
<evidence type="ECO:0000313" key="4">
    <source>
        <dbReference type="EMBL" id="RIB27380.1"/>
    </source>
</evidence>
<keyword evidence="5" id="KW-1185">Reference proteome</keyword>
<dbReference type="EMBL" id="QKWP01000100">
    <property type="protein sequence ID" value="RIB27380.1"/>
    <property type="molecule type" value="Genomic_DNA"/>
</dbReference>
<comment type="caution">
    <text evidence="4">The sequence shown here is derived from an EMBL/GenBank/DDBJ whole genome shotgun (WGS) entry which is preliminary data.</text>
</comment>
<dbReference type="PANTHER" id="PTHR24111:SF0">
    <property type="entry name" value="LEUCINE-RICH REPEAT-CONTAINING PROTEIN"/>
    <property type="match status" value="1"/>
</dbReference>
<dbReference type="STRING" id="44941.A0A397VXR7"/>
<dbReference type="SUPFAM" id="SSF56112">
    <property type="entry name" value="Protein kinase-like (PK-like)"/>
    <property type="match status" value="1"/>
</dbReference>
<keyword evidence="2" id="KW-0677">Repeat</keyword>
<dbReference type="Pfam" id="PF07714">
    <property type="entry name" value="PK_Tyr_Ser-Thr"/>
    <property type="match status" value="1"/>
</dbReference>
<feature type="domain" description="Protein kinase" evidence="3">
    <location>
        <begin position="1"/>
        <end position="171"/>
    </location>
</feature>
<dbReference type="InterPro" id="IPR000719">
    <property type="entry name" value="Prot_kinase_dom"/>
</dbReference>
<dbReference type="InterPro" id="IPR011009">
    <property type="entry name" value="Kinase-like_dom_sf"/>
</dbReference>
<dbReference type="Pfam" id="PF13516">
    <property type="entry name" value="LRR_6"/>
    <property type="match status" value="8"/>
</dbReference>
<dbReference type="AlphaFoldDB" id="A0A397VXR7"/>
<dbReference type="Proteomes" id="UP000266673">
    <property type="component" value="Unassembled WGS sequence"/>
</dbReference>
<dbReference type="SUPFAM" id="SSF52047">
    <property type="entry name" value="RNI-like"/>
    <property type="match status" value="1"/>
</dbReference>
<protein>
    <recommendedName>
        <fullName evidence="3">Protein kinase domain-containing protein</fullName>
    </recommendedName>
</protein>
<evidence type="ECO:0000259" key="3">
    <source>
        <dbReference type="PROSITE" id="PS50011"/>
    </source>
</evidence>
<dbReference type="PROSITE" id="PS50011">
    <property type="entry name" value="PROTEIN_KINASE_DOM"/>
    <property type="match status" value="1"/>
</dbReference>
<dbReference type="SMART" id="SM00368">
    <property type="entry name" value="LRR_RI"/>
    <property type="match status" value="10"/>
</dbReference>
<dbReference type="GO" id="GO:0004672">
    <property type="term" value="F:protein kinase activity"/>
    <property type="evidence" value="ECO:0007669"/>
    <property type="project" value="InterPro"/>
</dbReference>